<reference evidence="3 5" key="1">
    <citation type="submission" date="2017-09" db="EMBL/GenBank/DDBJ databases">
        <title>Genomics of the genus Arcobacter.</title>
        <authorList>
            <person name="Perez-Cataluna A."/>
            <person name="Figueras M.J."/>
            <person name="Salas-Masso N."/>
        </authorList>
    </citation>
    <scope>NUCLEOTIDE SEQUENCE [LARGE SCALE GENOMIC DNA]</scope>
    <source>
        <strain evidence="3 5">CECT 7837</strain>
    </source>
</reference>
<dbReference type="Proteomes" id="UP000290588">
    <property type="component" value="Unassembled WGS sequence"/>
</dbReference>
<protein>
    <submittedName>
        <fullName evidence="3">Uncharacterized protein</fullName>
    </submittedName>
</protein>
<reference evidence="2 4" key="2">
    <citation type="submission" date="2018-08" db="EMBL/GenBank/DDBJ databases">
        <title>Complete genome of the Arcobacter ellisii type strain LMG 26155.</title>
        <authorList>
            <person name="Miller W.G."/>
            <person name="Yee E."/>
            <person name="Bono J.L."/>
        </authorList>
    </citation>
    <scope>NUCLEOTIDE SEQUENCE [LARGE SCALE GENOMIC DNA]</scope>
    <source>
        <strain evidence="2 4">LMG 26155</strain>
    </source>
</reference>
<name>A0A347U549_9BACT</name>
<dbReference type="Proteomes" id="UP000262582">
    <property type="component" value="Chromosome"/>
</dbReference>
<keyword evidence="1" id="KW-1133">Transmembrane helix</keyword>
<evidence type="ECO:0000313" key="4">
    <source>
        <dbReference type="Proteomes" id="UP000262582"/>
    </source>
</evidence>
<dbReference type="AlphaFoldDB" id="A0A347U549"/>
<sequence length="96" mass="11405">MNEKRRTKYFIVNTKVEIEFFIIIIIALIPIALLYFHLNSRDEIINDFNNNKILTCTTRELILEISKEDNYILDGYYFLKGKTKLPVSKCEVKKDN</sequence>
<evidence type="ECO:0000313" key="5">
    <source>
        <dbReference type="Proteomes" id="UP000290588"/>
    </source>
</evidence>
<keyword evidence="4" id="KW-1185">Reference proteome</keyword>
<keyword evidence="1" id="KW-0472">Membrane</keyword>
<evidence type="ECO:0000313" key="3">
    <source>
        <dbReference type="EMBL" id="RXI28342.1"/>
    </source>
</evidence>
<gene>
    <name evidence="2" type="ORF">AELL_0282</name>
    <name evidence="3" type="ORF">CP962_13920</name>
</gene>
<dbReference type="EMBL" id="CP032097">
    <property type="protein sequence ID" value="AXX93977.1"/>
    <property type="molecule type" value="Genomic_DNA"/>
</dbReference>
<dbReference type="RefSeq" id="WP_118916225.1">
    <property type="nucleotide sequence ID" value="NZ_CP032097.1"/>
</dbReference>
<dbReference type="KEGG" id="aell:AELL_0282"/>
<accession>A0A347U549</accession>
<organism evidence="3 5">
    <name type="scientific">Arcobacter ellisii</name>
    <dbReference type="NCBI Taxonomy" id="913109"/>
    <lineage>
        <taxon>Bacteria</taxon>
        <taxon>Pseudomonadati</taxon>
        <taxon>Campylobacterota</taxon>
        <taxon>Epsilonproteobacteria</taxon>
        <taxon>Campylobacterales</taxon>
        <taxon>Arcobacteraceae</taxon>
        <taxon>Arcobacter</taxon>
    </lineage>
</organism>
<evidence type="ECO:0000313" key="2">
    <source>
        <dbReference type="EMBL" id="AXX93977.1"/>
    </source>
</evidence>
<dbReference type="OrthoDB" id="5344699at2"/>
<keyword evidence="1" id="KW-0812">Transmembrane</keyword>
<dbReference type="EMBL" id="NXIG01000022">
    <property type="protein sequence ID" value="RXI28342.1"/>
    <property type="molecule type" value="Genomic_DNA"/>
</dbReference>
<proteinExistence type="predicted"/>
<evidence type="ECO:0000256" key="1">
    <source>
        <dbReference type="SAM" id="Phobius"/>
    </source>
</evidence>
<feature type="transmembrane region" description="Helical" evidence="1">
    <location>
        <begin position="20"/>
        <end position="38"/>
    </location>
</feature>